<comment type="cofactor">
    <cofactor evidence="1">
        <name>heme</name>
        <dbReference type="ChEBI" id="CHEBI:30413"/>
    </cofactor>
</comment>
<comment type="similarity">
    <text evidence="2">Belongs to the cytochrome P450 family.</text>
</comment>
<keyword evidence="8" id="KW-0472">Membrane</keyword>
<dbReference type="AlphaFoldDB" id="A0A1U7LMQ1"/>
<protein>
    <submittedName>
        <fullName evidence="9">Benzoate 4-monooxygenase</fullName>
    </submittedName>
</protein>
<dbReference type="InterPro" id="IPR001128">
    <property type="entry name" value="Cyt_P450"/>
</dbReference>
<name>A0A1U7LMQ1_NEOID</name>
<organism evidence="9 10">
    <name type="scientific">Neolecta irregularis (strain DAH-3)</name>
    <dbReference type="NCBI Taxonomy" id="1198029"/>
    <lineage>
        <taxon>Eukaryota</taxon>
        <taxon>Fungi</taxon>
        <taxon>Dikarya</taxon>
        <taxon>Ascomycota</taxon>
        <taxon>Taphrinomycotina</taxon>
        <taxon>Neolectales</taxon>
        <taxon>Neolectaceae</taxon>
        <taxon>Neolecta</taxon>
    </lineage>
</organism>
<keyword evidence="6" id="KW-0408">Iron</keyword>
<keyword evidence="8" id="KW-1133">Transmembrane helix</keyword>
<gene>
    <name evidence="9" type="ORF">NEOLI_004830</name>
</gene>
<dbReference type="Pfam" id="PF00067">
    <property type="entry name" value="p450"/>
    <property type="match status" value="1"/>
</dbReference>
<dbReference type="GO" id="GO:0004497">
    <property type="term" value="F:monooxygenase activity"/>
    <property type="evidence" value="ECO:0007669"/>
    <property type="project" value="UniProtKB-KW"/>
</dbReference>
<dbReference type="PANTHER" id="PTHR24305:SF237">
    <property type="entry name" value="CYTOCHROME P450 MONOOXYGENASE ATNE-RELATED"/>
    <property type="match status" value="1"/>
</dbReference>
<sequence>RSLSCKIWNIDIIGFLSSEWHYTSRIVSGSLVFYPISDRIKWRIPVFTDMHKSIEFKANLSFNPFFVFTPILFYFVSLAIYRIFFHPLAKFPGPFLAKVTPLFHTYLAIRGDRHLFFEKYHKKYGDIFRMGPNELSIADASSIKEIYGHGKRLLKPVFYDAMNTPSHQHSIFSERDIAKNSRKRRIISSVMAAKNMVQMEWVMIEKTDLFCDKVMREIKDQGGSKVYDISNSLDCLTFDIMGVLW</sequence>
<evidence type="ECO:0000256" key="3">
    <source>
        <dbReference type="ARBA" id="ARBA00022617"/>
    </source>
</evidence>
<dbReference type="GO" id="GO:0005506">
    <property type="term" value="F:iron ion binding"/>
    <property type="evidence" value="ECO:0007669"/>
    <property type="project" value="InterPro"/>
</dbReference>
<evidence type="ECO:0000313" key="10">
    <source>
        <dbReference type="Proteomes" id="UP000186594"/>
    </source>
</evidence>
<keyword evidence="8" id="KW-0812">Transmembrane</keyword>
<dbReference type="EMBL" id="LXFE01001102">
    <property type="protein sequence ID" value="OLL23908.1"/>
    <property type="molecule type" value="Genomic_DNA"/>
</dbReference>
<dbReference type="STRING" id="1198029.A0A1U7LMQ1"/>
<evidence type="ECO:0000256" key="6">
    <source>
        <dbReference type="ARBA" id="ARBA00023004"/>
    </source>
</evidence>
<dbReference type="InterPro" id="IPR050121">
    <property type="entry name" value="Cytochrome_P450_monoxygenase"/>
</dbReference>
<feature type="non-terminal residue" evidence="9">
    <location>
        <position position="1"/>
    </location>
</feature>
<dbReference type="OrthoDB" id="1470350at2759"/>
<evidence type="ECO:0000256" key="7">
    <source>
        <dbReference type="ARBA" id="ARBA00023033"/>
    </source>
</evidence>
<keyword evidence="3" id="KW-0349">Heme</keyword>
<dbReference type="SUPFAM" id="SSF48264">
    <property type="entry name" value="Cytochrome P450"/>
    <property type="match status" value="1"/>
</dbReference>
<keyword evidence="7 9" id="KW-0503">Monooxygenase</keyword>
<dbReference type="GO" id="GO:0016705">
    <property type="term" value="F:oxidoreductase activity, acting on paired donors, with incorporation or reduction of molecular oxygen"/>
    <property type="evidence" value="ECO:0007669"/>
    <property type="project" value="InterPro"/>
</dbReference>
<evidence type="ECO:0000256" key="4">
    <source>
        <dbReference type="ARBA" id="ARBA00022723"/>
    </source>
</evidence>
<feature type="transmembrane region" description="Helical" evidence="8">
    <location>
        <begin position="65"/>
        <end position="85"/>
    </location>
</feature>
<keyword evidence="5" id="KW-0560">Oxidoreductase</keyword>
<dbReference type="GO" id="GO:0020037">
    <property type="term" value="F:heme binding"/>
    <property type="evidence" value="ECO:0007669"/>
    <property type="project" value="InterPro"/>
</dbReference>
<dbReference type="Proteomes" id="UP000186594">
    <property type="component" value="Unassembled WGS sequence"/>
</dbReference>
<evidence type="ECO:0000256" key="8">
    <source>
        <dbReference type="SAM" id="Phobius"/>
    </source>
</evidence>
<reference evidence="9 10" key="1">
    <citation type="submission" date="2016-04" db="EMBL/GenBank/DDBJ databases">
        <title>Evolutionary innovation and constraint leading to complex multicellularity in the Ascomycota.</title>
        <authorList>
            <person name="Cisse O."/>
            <person name="Nguyen A."/>
            <person name="Hewitt D.A."/>
            <person name="Jedd G."/>
            <person name="Stajich J.E."/>
        </authorList>
    </citation>
    <scope>NUCLEOTIDE SEQUENCE [LARGE SCALE GENOMIC DNA]</scope>
    <source>
        <strain evidence="9 10">DAH-3</strain>
    </source>
</reference>
<evidence type="ECO:0000313" key="9">
    <source>
        <dbReference type="EMBL" id="OLL23908.1"/>
    </source>
</evidence>
<evidence type="ECO:0000256" key="2">
    <source>
        <dbReference type="ARBA" id="ARBA00010617"/>
    </source>
</evidence>
<evidence type="ECO:0000256" key="5">
    <source>
        <dbReference type="ARBA" id="ARBA00023002"/>
    </source>
</evidence>
<comment type="caution">
    <text evidence="9">The sequence shown here is derived from an EMBL/GenBank/DDBJ whole genome shotgun (WGS) entry which is preliminary data.</text>
</comment>
<evidence type="ECO:0000256" key="1">
    <source>
        <dbReference type="ARBA" id="ARBA00001971"/>
    </source>
</evidence>
<keyword evidence="10" id="KW-1185">Reference proteome</keyword>
<dbReference type="PANTHER" id="PTHR24305">
    <property type="entry name" value="CYTOCHROME P450"/>
    <property type="match status" value="1"/>
</dbReference>
<proteinExistence type="inferred from homology"/>
<dbReference type="Gene3D" id="1.10.630.10">
    <property type="entry name" value="Cytochrome P450"/>
    <property type="match status" value="1"/>
</dbReference>
<keyword evidence="4" id="KW-0479">Metal-binding</keyword>
<accession>A0A1U7LMQ1</accession>
<dbReference type="InterPro" id="IPR036396">
    <property type="entry name" value="Cyt_P450_sf"/>
</dbReference>